<dbReference type="AlphaFoldDB" id="A0A451AP67"/>
<organism evidence="2">
    <name type="scientific">Candidatus Kentrum sp. UNK</name>
    <dbReference type="NCBI Taxonomy" id="2126344"/>
    <lineage>
        <taxon>Bacteria</taxon>
        <taxon>Pseudomonadati</taxon>
        <taxon>Pseudomonadota</taxon>
        <taxon>Gammaproteobacteria</taxon>
        <taxon>Candidatus Kentrum</taxon>
    </lineage>
</organism>
<accession>A0A451AP67</accession>
<gene>
    <name evidence="2" type="ORF">BECKUNK1418G_GA0071005_11635</name>
</gene>
<feature type="region of interest" description="Disordered" evidence="1">
    <location>
        <begin position="1"/>
        <end position="46"/>
    </location>
</feature>
<name>A0A451AP67_9GAMM</name>
<evidence type="ECO:0000313" key="2">
    <source>
        <dbReference type="EMBL" id="VFK67775.1"/>
    </source>
</evidence>
<protein>
    <submittedName>
        <fullName evidence="2">Uncharacterized protein</fullName>
    </submittedName>
</protein>
<dbReference type="EMBL" id="CAADFZ010000163">
    <property type="protein sequence ID" value="VFK67775.1"/>
    <property type="molecule type" value="Genomic_DNA"/>
</dbReference>
<feature type="compositionally biased region" description="Basic and acidic residues" evidence="1">
    <location>
        <begin position="1"/>
        <end position="11"/>
    </location>
</feature>
<proteinExistence type="predicted"/>
<sequence length="46" mass="5490">MEAEEGLKDYNREDEEEEDQEDLLNKSLSSKFLKRQGKSTNQQERN</sequence>
<evidence type="ECO:0000256" key="1">
    <source>
        <dbReference type="SAM" id="MobiDB-lite"/>
    </source>
</evidence>
<feature type="compositionally biased region" description="Acidic residues" evidence="1">
    <location>
        <begin position="12"/>
        <end position="22"/>
    </location>
</feature>
<reference evidence="2" key="1">
    <citation type="submission" date="2019-02" db="EMBL/GenBank/DDBJ databases">
        <authorList>
            <person name="Gruber-Vodicka R. H."/>
            <person name="Seah K. B. B."/>
        </authorList>
    </citation>
    <scope>NUCLEOTIDE SEQUENCE</scope>
    <source>
        <strain evidence="2">BECK_BY8</strain>
    </source>
</reference>